<protein>
    <submittedName>
        <fullName evidence="1">Uncharacterized protein</fullName>
    </submittedName>
</protein>
<name>A0A0E9VNT0_ANGAN</name>
<organism evidence="1">
    <name type="scientific">Anguilla anguilla</name>
    <name type="common">European freshwater eel</name>
    <name type="synonym">Muraena anguilla</name>
    <dbReference type="NCBI Taxonomy" id="7936"/>
    <lineage>
        <taxon>Eukaryota</taxon>
        <taxon>Metazoa</taxon>
        <taxon>Chordata</taxon>
        <taxon>Craniata</taxon>
        <taxon>Vertebrata</taxon>
        <taxon>Euteleostomi</taxon>
        <taxon>Actinopterygii</taxon>
        <taxon>Neopterygii</taxon>
        <taxon>Teleostei</taxon>
        <taxon>Anguilliformes</taxon>
        <taxon>Anguillidae</taxon>
        <taxon>Anguilla</taxon>
    </lineage>
</organism>
<sequence length="31" mass="3704">MLFFGRFTLSAEILNVNKRFVTLKASFRFYS</sequence>
<reference evidence="1" key="1">
    <citation type="submission" date="2014-11" db="EMBL/GenBank/DDBJ databases">
        <authorList>
            <person name="Amaro Gonzalez C."/>
        </authorList>
    </citation>
    <scope>NUCLEOTIDE SEQUENCE</scope>
</reference>
<dbReference type="AlphaFoldDB" id="A0A0E9VNT0"/>
<dbReference type="EMBL" id="GBXM01028818">
    <property type="protein sequence ID" value="JAH79759.1"/>
    <property type="molecule type" value="Transcribed_RNA"/>
</dbReference>
<proteinExistence type="predicted"/>
<reference evidence="1" key="2">
    <citation type="journal article" date="2015" name="Fish Shellfish Immunol.">
        <title>Early steps in the European eel (Anguilla anguilla)-Vibrio vulnificus interaction in the gills: Role of the RtxA13 toxin.</title>
        <authorList>
            <person name="Callol A."/>
            <person name="Pajuelo D."/>
            <person name="Ebbesson L."/>
            <person name="Teles M."/>
            <person name="MacKenzie S."/>
            <person name="Amaro C."/>
        </authorList>
    </citation>
    <scope>NUCLEOTIDE SEQUENCE</scope>
</reference>
<evidence type="ECO:0000313" key="1">
    <source>
        <dbReference type="EMBL" id="JAH79759.1"/>
    </source>
</evidence>
<accession>A0A0E9VNT0</accession>